<dbReference type="GO" id="GO:0016791">
    <property type="term" value="F:phosphatase activity"/>
    <property type="evidence" value="ECO:0007669"/>
    <property type="project" value="TreeGrafter"/>
</dbReference>
<name>A0A4R7J198_9ACTN</name>
<comment type="similarity">
    <text evidence="1">Belongs to the HAD-like hydrolase superfamily.</text>
</comment>
<dbReference type="GO" id="GO:0046872">
    <property type="term" value="F:metal ion binding"/>
    <property type="evidence" value="ECO:0007669"/>
    <property type="project" value="UniProtKB-KW"/>
</dbReference>
<evidence type="ECO:0000256" key="3">
    <source>
        <dbReference type="PIRSR" id="PIRSR000915-2"/>
    </source>
</evidence>
<feature type="binding site" evidence="4">
    <location>
        <position position="215"/>
    </location>
    <ligand>
        <name>Mg(2+)</name>
        <dbReference type="ChEBI" id="CHEBI:18420"/>
    </ligand>
</feature>
<comment type="caution">
    <text evidence="5">The sequence shown here is derived from an EMBL/GenBank/DDBJ whole genome shotgun (WGS) entry which is preliminary data.</text>
</comment>
<feature type="active site" description="Proton donor" evidence="2">
    <location>
        <position position="14"/>
    </location>
</feature>
<evidence type="ECO:0000313" key="5">
    <source>
        <dbReference type="EMBL" id="TDT30834.1"/>
    </source>
</evidence>
<feature type="active site" description="Nucleophile" evidence="2">
    <location>
        <position position="12"/>
    </location>
</feature>
<accession>A0A4R7J198</accession>
<protein>
    <submittedName>
        <fullName evidence="5">NagD protein</fullName>
    </submittedName>
</protein>
<dbReference type="PIRSF" id="PIRSF000915">
    <property type="entry name" value="PGP-type_phosphatase"/>
    <property type="match status" value="1"/>
</dbReference>
<feature type="binding site" evidence="4">
    <location>
        <position position="14"/>
    </location>
    <ligand>
        <name>Mg(2+)</name>
        <dbReference type="ChEBI" id="CHEBI:18420"/>
    </ligand>
</feature>
<dbReference type="PANTHER" id="PTHR19288">
    <property type="entry name" value="4-NITROPHENYLPHOSPHATASE-RELATED"/>
    <property type="match status" value="1"/>
</dbReference>
<feature type="binding site" evidence="3">
    <location>
        <position position="190"/>
    </location>
    <ligand>
        <name>substrate</name>
    </ligand>
</feature>
<dbReference type="Proteomes" id="UP000295371">
    <property type="component" value="Unassembled WGS sequence"/>
</dbReference>
<keyword evidence="4" id="KW-0479">Metal-binding</keyword>
<dbReference type="OrthoDB" id="9810449at2"/>
<dbReference type="AlphaFoldDB" id="A0A4R7J198"/>
<organism evidence="5 6">
    <name type="scientific">Naumannella halotolerans</name>
    <dbReference type="NCBI Taxonomy" id="993414"/>
    <lineage>
        <taxon>Bacteria</taxon>
        <taxon>Bacillati</taxon>
        <taxon>Actinomycetota</taxon>
        <taxon>Actinomycetes</taxon>
        <taxon>Propionibacteriales</taxon>
        <taxon>Propionibacteriaceae</taxon>
        <taxon>Naumannella</taxon>
    </lineage>
</organism>
<dbReference type="EMBL" id="SOAW01000002">
    <property type="protein sequence ID" value="TDT30834.1"/>
    <property type="molecule type" value="Genomic_DNA"/>
</dbReference>
<feature type="binding site" evidence="4">
    <location>
        <position position="12"/>
    </location>
    <ligand>
        <name>Mg(2+)</name>
        <dbReference type="ChEBI" id="CHEBI:18420"/>
    </ligand>
</feature>
<dbReference type="PANTHER" id="PTHR19288:SF46">
    <property type="entry name" value="HALOACID DEHALOGENASE-LIKE HYDROLASE DOMAIN-CONTAINING PROTEIN 2"/>
    <property type="match status" value="1"/>
</dbReference>
<reference evidence="5 6" key="1">
    <citation type="submission" date="2019-03" db="EMBL/GenBank/DDBJ databases">
        <title>Genomic Encyclopedia of Archaeal and Bacterial Type Strains, Phase II (KMG-II): from individual species to whole genera.</title>
        <authorList>
            <person name="Goeker M."/>
        </authorList>
    </citation>
    <scope>NUCLEOTIDE SEQUENCE [LARGE SCALE GENOMIC DNA]</scope>
    <source>
        <strain evidence="5 6">DSM 24323</strain>
    </source>
</reference>
<proteinExistence type="inferred from homology"/>
<evidence type="ECO:0000256" key="2">
    <source>
        <dbReference type="PIRSR" id="PIRSR000915-1"/>
    </source>
</evidence>
<evidence type="ECO:0000313" key="6">
    <source>
        <dbReference type="Proteomes" id="UP000295371"/>
    </source>
</evidence>
<sequence length="279" mass="30192">MNARPIGSWLTDMDGVLVHEQHAIDGAAEFIAALQHYDRPYLVLTNNSIYSRRDLRARLNASGITLPEDRIWTSALATAQFLAEQSLAANAGSMRGSVFVIGEFGLTSALHEAGFVFTDRDPDFVVLGETRTYSFNQITQAIRLVDNGARFIATNPDATGPSQEGPLPATGAVAALITRATGVEPYYVGKPNPLMMRSALNTIDAHSENTMMIGDRMDTDIISAIEAGLRSILVLTGSTKAGQIERYPFRPTRVMDSIADVVPLVGELLPPETDELDAN</sequence>
<dbReference type="RefSeq" id="WP_133755186.1">
    <property type="nucleotide sequence ID" value="NZ_CP171129.1"/>
</dbReference>
<dbReference type="InterPro" id="IPR023214">
    <property type="entry name" value="HAD_sf"/>
</dbReference>
<dbReference type="CDD" id="cd07530">
    <property type="entry name" value="HAD_Pase_UmpH-like"/>
    <property type="match status" value="1"/>
</dbReference>
<dbReference type="Pfam" id="PF13344">
    <property type="entry name" value="Hydrolase_6"/>
    <property type="match status" value="1"/>
</dbReference>
<dbReference type="InterPro" id="IPR036412">
    <property type="entry name" value="HAD-like_sf"/>
</dbReference>
<keyword evidence="4" id="KW-0460">Magnesium</keyword>
<evidence type="ECO:0000256" key="1">
    <source>
        <dbReference type="PIRNR" id="PIRNR000915"/>
    </source>
</evidence>
<comment type="cofactor">
    <cofactor evidence="4">
        <name>Mg(2+)</name>
        <dbReference type="ChEBI" id="CHEBI:18420"/>
    </cofactor>
    <text evidence="4">Divalent metal ions. Mg(2+) is the most effective.</text>
</comment>
<gene>
    <name evidence="5" type="ORF">CLV29_2240</name>
</gene>
<dbReference type="InterPro" id="IPR006357">
    <property type="entry name" value="HAD-SF_hydro_IIA"/>
</dbReference>
<keyword evidence="6" id="KW-1185">Reference proteome</keyword>
<dbReference type="NCBIfam" id="TIGR01460">
    <property type="entry name" value="HAD-SF-IIA"/>
    <property type="match status" value="1"/>
</dbReference>
<dbReference type="Pfam" id="PF13242">
    <property type="entry name" value="Hydrolase_like"/>
    <property type="match status" value="1"/>
</dbReference>
<evidence type="ECO:0000256" key="4">
    <source>
        <dbReference type="PIRSR" id="PIRSR000915-3"/>
    </source>
</evidence>
<dbReference type="Gene3D" id="3.40.50.1000">
    <property type="entry name" value="HAD superfamily/HAD-like"/>
    <property type="match status" value="2"/>
</dbReference>
<dbReference type="SUPFAM" id="SSF56784">
    <property type="entry name" value="HAD-like"/>
    <property type="match status" value="1"/>
</dbReference>
<dbReference type="GO" id="GO:0005737">
    <property type="term" value="C:cytoplasm"/>
    <property type="evidence" value="ECO:0007669"/>
    <property type="project" value="TreeGrafter"/>
</dbReference>